<dbReference type="Gene3D" id="3.40.50.12780">
    <property type="entry name" value="N-terminal domain of ligase-like"/>
    <property type="match status" value="1"/>
</dbReference>
<dbReference type="InterPro" id="IPR000873">
    <property type="entry name" value="AMP-dep_synth/lig_dom"/>
</dbReference>
<comment type="caution">
    <text evidence="2">The sequence shown here is derived from an EMBL/GenBank/DDBJ whole genome shotgun (WGS) entry which is preliminary data.</text>
</comment>
<dbReference type="PROSITE" id="PS00455">
    <property type="entry name" value="AMP_BINDING"/>
    <property type="match status" value="1"/>
</dbReference>
<dbReference type="InterPro" id="IPR045851">
    <property type="entry name" value="AMP-bd_C_sf"/>
</dbReference>
<evidence type="ECO:0000313" key="3">
    <source>
        <dbReference type="Proteomes" id="UP000004431"/>
    </source>
</evidence>
<dbReference type="InterPro" id="IPR020845">
    <property type="entry name" value="AMP-binding_CS"/>
</dbReference>
<dbReference type="PANTHER" id="PTHR45527:SF1">
    <property type="entry name" value="FATTY ACID SYNTHASE"/>
    <property type="match status" value="1"/>
</dbReference>
<feature type="domain" description="AMP-dependent synthetase/ligase" evidence="1">
    <location>
        <begin position="8"/>
        <end position="382"/>
    </location>
</feature>
<reference evidence="2 3" key="1">
    <citation type="submission" date="2010-08" db="EMBL/GenBank/DDBJ databases">
        <authorList>
            <person name="Durkin A.S."/>
            <person name="Madupu R."/>
            <person name="Torralba M."/>
            <person name="Gillis M."/>
            <person name="Methe B."/>
            <person name="Sutton G."/>
            <person name="Nelson K.E."/>
        </authorList>
    </citation>
    <scope>NUCLEOTIDE SEQUENCE [LARGE SCALE GENOMIC DNA]</scope>
    <source>
        <strain evidence="2 3">PB189-T1-4</strain>
    </source>
</reference>
<gene>
    <name evidence="2" type="ORF">HMPREF9248_0874</name>
</gene>
<accession>A0ABN0B0N1</accession>
<name>A0ABN0B0N1_9ACTN</name>
<sequence>MKSVLQWLEASAAQYPTHVAAADPHATLTYAQLLYAAQASAQKLITTYHATPRRAVAFYLEKSVCALAGMCAVLYAGDFYSILDTRQPVARTKHCIETLNPVIVVAQDDLVETLQAALANTAYRVVALSDVVNLSCLPSQTVCSCQCTQPLSSELACVRAQMCDVDPMYVNFTSGSTGTPKGVVIAHSSVLDFIPVFTSTFGLASNDIFANQAPFDFDVSVKDIYSCWYLGATLVIIPREYFSIPTKLMDYLIAHRVTVLVWAVSALCFISIMNGFEYACPTTIRRVMFSGEVMPPKQLRKWQSYMADTCMFVNLYGPTEITCNCAYFIVDRPYENNEVIPMGHAFDNERIYLLDENNQEISEPHRQGEICVAGRAVGLGYFADSEKTAVAFVQNPLHTRWLERVYRTGDMAYFDDAHNLVYASRKDFQIKHLGHRIELGDIEAAATSVTGVEQAICLYDSKKHRLHLYYVGACEKDALVHTLHTLLPAFMIPNTTNNVPAMPLTKNGKVDRNKLARL</sequence>
<protein>
    <submittedName>
        <fullName evidence="2">AMP-binding enzyme</fullName>
    </submittedName>
</protein>
<dbReference type="PANTHER" id="PTHR45527">
    <property type="entry name" value="NONRIBOSOMAL PEPTIDE SYNTHETASE"/>
    <property type="match status" value="1"/>
</dbReference>
<evidence type="ECO:0000313" key="2">
    <source>
        <dbReference type="EMBL" id="EFL44294.1"/>
    </source>
</evidence>
<dbReference type="RefSeq" id="WP_006304005.1">
    <property type="nucleotide sequence ID" value="NZ_AEDQ01000017.1"/>
</dbReference>
<organism evidence="2 3">
    <name type="scientific">Fannyhessea vaginae PB189-T1-4</name>
    <dbReference type="NCBI Taxonomy" id="866774"/>
    <lineage>
        <taxon>Bacteria</taxon>
        <taxon>Bacillati</taxon>
        <taxon>Actinomycetota</taxon>
        <taxon>Coriobacteriia</taxon>
        <taxon>Coriobacteriales</taxon>
        <taxon>Atopobiaceae</taxon>
        <taxon>Fannyhessea</taxon>
    </lineage>
</organism>
<proteinExistence type="predicted"/>
<dbReference type="InterPro" id="IPR042099">
    <property type="entry name" value="ANL_N_sf"/>
</dbReference>
<dbReference type="Gene3D" id="3.30.300.30">
    <property type="match status" value="1"/>
</dbReference>
<dbReference type="SUPFAM" id="SSF56801">
    <property type="entry name" value="Acetyl-CoA synthetase-like"/>
    <property type="match status" value="1"/>
</dbReference>
<dbReference type="Proteomes" id="UP000004431">
    <property type="component" value="Unassembled WGS sequence"/>
</dbReference>
<evidence type="ECO:0000259" key="1">
    <source>
        <dbReference type="Pfam" id="PF00501"/>
    </source>
</evidence>
<dbReference type="EMBL" id="AEDQ01000017">
    <property type="protein sequence ID" value="EFL44294.1"/>
    <property type="molecule type" value="Genomic_DNA"/>
</dbReference>
<dbReference type="Pfam" id="PF00501">
    <property type="entry name" value="AMP-binding"/>
    <property type="match status" value="1"/>
</dbReference>
<keyword evidence="3" id="KW-1185">Reference proteome</keyword>